<dbReference type="GO" id="GO:0008270">
    <property type="term" value="F:zinc ion binding"/>
    <property type="evidence" value="ECO:0007669"/>
    <property type="project" value="InterPro"/>
</dbReference>
<evidence type="ECO:0000256" key="3">
    <source>
        <dbReference type="ARBA" id="ARBA00022723"/>
    </source>
</evidence>
<feature type="domain" description="Extradiol ring-cleavage dioxygenase class III enzyme subunit B" evidence="6">
    <location>
        <begin position="12"/>
        <end position="275"/>
    </location>
</feature>
<evidence type="ECO:0000256" key="5">
    <source>
        <dbReference type="ARBA" id="ARBA00023002"/>
    </source>
</evidence>
<dbReference type="Gene3D" id="3.40.830.10">
    <property type="entry name" value="LigB-like"/>
    <property type="match status" value="1"/>
</dbReference>
<comment type="similarity">
    <text evidence="2">Belongs to the DODA-type extradiol aromatic ring-opening dioxygenase family.</text>
</comment>
<dbReference type="SUPFAM" id="SSF53213">
    <property type="entry name" value="LigB-like"/>
    <property type="match status" value="1"/>
</dbReference>
<organism evidence="7 8">
    <name type="scientific">Linnemannia elongata AG-77</name>
    <dbReference type="NCBI Taxonomy" id="1314771"/>
    <lineage>
        <taxon>Eukaryota</taxon>
        <taxon>Fungi</taxon>
        <taxon>Fungi incertae sedis</taxon>
        <taxon>Mucoromycota</taxon>
        <taxon>Mortierellomycotina</taxon>
        <taxon>Mortierellomycetes</taxon>
        <taxon>Mortierellales</taxon>
        <taxon>Mortierellaceae</taxon>
        <taxon>Linnemannia</taxon>
    </lineage>
</organism>
<proteinExistence type="inferred from homology"/>
<evidence type="ECO:0000313" key="8">
    <source>
        <dbReference type="Proteomes" id="UP000078512"/>
    </source>
</evidence>
<evidence type="ECO:0000259" key="6">
    <source>
        <dbReference type="Pfam" id="PF02900"/>
    </source>
</evidence>
<accession>A0A197K206</accession>
<dbReference type="InterPro" id="IPR004183">
    <property type="entry name" value="Xdiol_dOase_suB"/>
</dbReference>
<reference evidence="7 8" key="1">
    <citation type="submission" date="2016-05" db="EMBL/GenBank/DDBJ databases">
        <title>Genome sequencing reveals origins of a unique bacterial endosymbiosis in the earliest lineages of terrestrial Fungi.</title>
        <authorList>
            <consortium name="DOE Joint Genome Institute"/>
            <person name="Uehling J."/>
            <person name="Gryganskyi A."/>
            <person name="Hameed K."/>
            <person name="Tschaplinski T."/>
            <person name="Misztal P."/>
            <person name="Wu S."/>
            <person name="Desiro A."/>
            <person name="Vande Pol N."/>
            <person name="Du Z.-Y."/>
            <person name="Zienkiewicz A."/>
            <person name="Zienkiewicz K."/>
            <person name="Morin E."/>
            <person name="Tisserant E."/>
            <person name="Splivallo R."/>
            <person name="Hainaut M."/>
            <person name="Henrissat B."/>
            <person name="Ohm R."/>
            <person name="Kuo A."/>
            <person name="Yan J."/>
            <person name="Lipzen A."/>
            <person name="Nolan M."/>
            <person name="Labutti K."/>
            <person name="Barry K."/>
            <person name="Goldstein A."/>
            <person name="Labbe J."/>
            <person name="Schadt C."/>
            <person name="Tuskan G."/>
            <person name="Grigoriev I."/>
            <person name="Martin F."/>
            <person name="Vilgalys R."/>
            <person name="Bonito G."/>
        </authorList>
    </citation>
    <scope>NUCLEOTIDE SEQUENCE [LARGE SCALE GENOMIC DNA]</scope>
    <source>
        <strain evidence="7 8">AG-77</strain>
    </source>
</reference>
<gene>
    <name evidence="7" type="ORF">K457DRAFT_109124</name>
</gene>
<dbReference type="Proteomes" id="UP000078512">
    <property type="component" value="Unassembled WGS sequence"/>
</dbReference>
<evidence type="ECO:0000256" key="1">
    <source>
        <dbReference type="ARBA" id="ARBA00001947"/>
    </source>
</evidence>
<evidence type="ECO:0000256" key="4">
    <source>
        <dbReference type="ARBA" id="ARBA00022833"/>
    </source>
</evidence>
<keyword evidence="5" id="KW-0560">Oxidoreductase</keyword>
<comment type="cofactor">
    <cofactor evidence="1">
        <name>Zn(2+)</name>
        <dbReference type="ChEBI" id="CHEBI:29105"/>
    </cofactor>
</comment>
<dbReference type="PANTHER" id="PTHR30096">
    <property type="entry name" value="4,5-DOPA DIOXYGENASE EXTRADIOL-LIKE PROTEIN"/>
    <property type="match status" value="1"/>
</dbReference>
<keyword evidence="3" id="KW-0479">Metal-binding</keyword>
<evidence type="ECO:0000256" key="2">
    <source>
        <dbReference type="ARBA" id="ARBA00007581"/>
    </source>
</evidence>
<keyword evidence="7" id="KW-0223">Dioxygenase</keyword>
<dbReference type="STRING" id="1314771.A0A197K206"/>
<dbReference type="PIRSF" id="PIRSF006157">
    <property type="entry name" value="Doxgns_DODA"/>
    <property type="match status" value="1"/>
</dbReference>
<name>A0A197K206_9FUNG</name>
<dbReference type="PANTHER" id="PTHR30096:SF0">
    <property type="entry name" value="4,5-DOPA DIOXYGENASE EXTRADIOL-LIKE PROTEIN"/>
    <property type="match status" value="1"/>
</dbReference>
<dbReference type="EMBL" id="KV442029">
    <property type="protein sequence ID" value="OAQ31520.1"/>
    <property type="molecule type" value="Genomic_DNA"/>
</dbReference>
<protein>
    <submittedName>
        <fullName evidence="7">Extradiol aromatic ring-opening dioxygenase</fullName>
    </submittedName>
</protein>
<evidence type="ECO:0000313" key="7">
    <source>
        <dbReference type="EMBL" id="OAQ31520.1"/>
    </source>
</evidence>
<keyword evidence="8" id="KW-1185">Reference proteome</keyword>
<dbReference type="GO" id="GO:0008198">
    <property type="term" value="F:ferrous iron binding"/>
    <property type="evidence" value="ECO:0007669"/>
    <property type="project" value="InterPro"/>
</dbReference>
<dbReference type="OrthoDB" id="7396853at2759"/>
<dbReference type="Pfam" id="PF02900">
    <property type="entry name" value="LigB"/>
    <property type="match status" value="1"/>
</dbReference>
<keyword evidence="4" id="KW-0862">Zinc</keyword>
<dbReference type="CDD" id="cd07363">
    <property type="entry name" value="45_DOPA_Dioxygenase"/>
    <property type="match status" value="1"/>
</dbReference>
<sequence length="288" mass="31692">MTAADRLPVYFISHAGPNQAVEKSTTADFFETLGKKWESFSGPNKPTSILVLSGHWEGERGVVKVRTSETNELYYDFYGFPDELYKMKYPSVGSPKLANRVLEILGKAGIPAEAETKRGVDHGVWVPFLRILPTPQIPIVQMSLAEMRHQPDEEVFEYHIRLGKVLGQLRDEGVLIVASGTAVHNLRDIGAYMRSSQGVGKMQVAPYVAPFDGLLDQIALAKTQEEREKIAVKDMAASKYLRSAHPSLDHLLPFHVAIGAAGGDEGKALHKAFMLSMSMSSYSFGEAA</sequence>
<dbReference type="InterPro" id="IPR014436">
    <property type="entry name" value="Extradiol_dOase_DODA"/>
</dbReference>
<dbReference type="AlphaFoldDB" id="A0A197K206"/>
<dbReference type="GO" id="GO:0016702">
    <property type="term" value="F:oxidoreductase activity, acting on single donors with incorporation of molecular oxygen, incorporation of two atoms of oxygen"/>
    <property type="evidence" value="ECO:0007669"/>
    <property type="project" value="UniProtKB-ARBA"/>
</dbReference>